<dbReference type="InterPro" id="IPR000182">
    <property type="entry name" value="GNAT_dom"/>
</dbReference>
<dbReference type="Gene3D" id="3.40.630.30">
    <property type="match status" value="1"/>
</dbReference>
<feature type="domain" description="N-acetyltransferase" evidence="1">
    <location>
        <begin position="16"/>
        <end position="160"/>
    </location>
</feature>
<dbReference type="Proteomes" id="UP001500433">
    <property type="component" value="Unassembled WGS sequence"/>
</dbReference>
<reference evidence="3" key="1">
    <citation type="journal article" date="2019" name="Int. J. Syst. Evol. Microbiol.">
        <title>The Global Catalogue of Microorganisms (GCM) 10K type strain sequencing project: providing services to taxonomists for standard genome sequencing and annotation.</title>
        <authorList>
            <consortium name="The Broad Institute Genomics Platform"/>
            <consortium name="The Broad Institute Genome Sequencing Center for Infectious Disease"/>
            <person name="Wu L."/>
            <person name="Ma J."/>
        </authorList>
    </citation>
    <scope>NUCLEOTIDE SEQUENCE [LARGE SCALE GENOMIC DNA]</scope>
    <source>
        <strain evidence="3">JCM 18274</strain>
    </source>
</reference>
<dbReference type="EMBL" id="BAABJH010000001">
    <property type="protein sequence ID" value="GAA4886333.1"/>
    <property type="molecule type" value="Genomic_DNA"/>
</dbReference>
<dbReference type="CDD" id="cd04301">
    <property type="entry name" value="NAT_SF"/>
    <property type="match status" value="1"/>
</dbReference>
<dbReference type="RefSeq" id="WP_345272628.1">
    <property type="nucleotide sequence ID" value="NZ_BAABJH010000001.1"/>
</dbReference>
<sequence length="161" mass="18654">MNYNPYNILFIKTSNYNIKPINSEEAYKVRHPVLREGKPIESCVFDGDDFETTIHLGLYYKTKLVGVCSFLKNNHDAISETAQYQLRGMAVLEKYQGKGLGNSILDYGENLLKKKDSQIIWCNAREVAVYFYQKCGYSIIGQPFNIKYIGMHYIMQKKILK</sequence>
<evidence type="ECO:0000313" key="3">
    <source>
        <dbReference type="Proteomes" id="UP001500433"/>
    </source>
</evidence>
<evidence type="ECO:0000259" key="1">
    <source>
        <dbReference type="PROSITE" id="PS51186"/>
    </source>
</evidence>
<gene>
    <name evidence="2" type="ORF">GCM10023311_06650</name>
</gene>
<comment type="caution">
    <text evidence="2">The sequence shown here is derived from an EMBL/GenBank/DDBJ whole genome shotgun (WGS) entry which is preliminary data.</text>
</comment>
<accession>A0ABP9EV63</accession>
<keyword evidence="3" id="KW-1185">Reference proteome</keyword>
<proteinExistence type="predicted"/>
<dbReference type="PROSITE" id="PS51186">
    <property type="entry name" value="GNAT"/>
    <property type="match status" value="1"/>
</dbReference>
<dbReference type="SUPFAM" id="SSF55729">
    <property type="entry name" value="Acyl-CoA N-acyltransferases (Nat)"/>
    <property type="match status" value="1"/>
</dbReference>
<dbReference type="Pfam" id="PF00583">
    <property type="entry name" value="Acetyltransf_1"/>
    <property type="match status" value="1"/>
</dbReference>
<dbReference type="InterPro" id="IPR016181">
    <property type="entry name" value="Acyl_CoA_acyltransferase"/>
</dbReference>
<name>A0ABP9EV63_9FLAO</name>
<evidence type="ECO:0000313" key="2">
    <source>
        <dbReference type="EMBL" id="GAA4886333.1"/>
    </source>
</evidence>
<protein>
    <submittedName>
        <fullName evidence="2">GNAT family N-acetyltransferase</fullName>
    </submittedName>
</protein>
<organism evidence="2 3">
    <name type="scientific">Flaviramulus aquimarinus</name>
    <dbReference type="NCBI Taxonomy" id="1170456"/>
    <lineage>
        <taxon>Bacteria</taxon>
        <taxon>Pseudomonadati</taxon>
        <taxon>Bacteroidota</taxon>
        <taxon>Flavobacteriia</taxon>
        <taxon>Flavobacteriales</taxon>
        <taxon>Flavobacteriaceae</taxon>
        <taxon>Flaviramulus</taxon>
    </lineage>
</organism>